<evidence type="ECO:0000313" key="2">
    <source>
        <dbReference type="EMBL" id="GCA67879.1"/>
    </source>
</evidence>
<keyword evidence="3" id="KW-1185">Reference proteome</keyword>
<protein>
    <submittedName>
        <fullName evidence="2">Membrane protein</fullName>
    </submittedName>
</protein>
<evidence type="ECO:0000313" key="3">
    <source>
        <dbReference type="Proteomes" id="UP000265643"/>
    </source>
</evidence>
<feature type="transmembrane region" description="Helical" evidence="1">
    <location>
        <begin position="21"/>
        <end position="41"/>
    </location>
</feature>
<dbReference type="EMBL" id="BHGK01000001">
    <property type="protein sequence ID" value="GCA67879.1"/>
    <property type="molecule type" value="Genomic_DNA"/>
</dbReference>
<dbReference type="Pfam" id="PF14286">
    <property type="entry name" value="DHHW"/>
    <property type="match status" value="1"/>
</dbReference>
<keyword evidence="1" id="KW-1133">Transmembrane helix</keyword>
<organism evidence="2 3">
    <name type="scientific">Mediterraneibacter butyricigenes</name>
    <dbReference type="NCBI Taxonomy" id="2316025"/>
    <lineage>
        <taxon>Bacteria</taxon>
        <taxon>Bacillati</taxon>
        <taxon>Bacillota</taxon>
        <taxon>Clostridia</taxon>
        <taxon>Lachnospirales</taxon>
        <taxon>Lachnospiraceae</taxon>
        <taxon>Mediterraneibacter</taxon>
    </lineage>
</organism>
<evidence type="ECO:0000256" key="1">
    <source>
        <dbReference type="SAM" id="Phobius"/>
    </source>
</evidence>
<reference evidence="3" key="1">
    <citation type="submission" date="2018-09" db="EMBL/GenBank/DDBJ databases">
        <title>Draft Genome Sequence of Mediterraneibacter sp. KCTC 15684.</title>
        <authorList>
            <person name="Kim J.S."/>
            <person name="Han K.I."/>
            <person name="Suh M.K."/>
            <person name="Lee K.C."/>
            <person name="Eom M.K."/>
            <person name="Lee J.H."/>
            <person name="Park S.H."/>
            <person name="Kang S.W."/>
            <person name="Park J.E."/>
            <person name="Oh B.S."/>
            <person name="Yu S.Y."/>
            <person name="Choi S.H."/>
            <person name="Lee D.H."/>
            <person name="Yoon H."/>
            <person name="Kim B."/>
            <person name="Yang S.J."/>
            <person name="Lee J.S."/>
        </authorList>
    </citation>
    <scope>NUCLEOTIDE SEQUENCE [LARGE SCALE GENOMIC DNA]</scope>
    <source>
        <strain evidence="3">KCTC 15684</strain>
    </source>
</reference>
<proteinExistence type="predicted"/>
<dbReference type="RefSeq" id="WP_117888072.1">
    <property type="nucleotide sequence ID" value="NZ_BHGK01000001.1"/>
</dbReference>
<keyword evidence="1" id="KW-0812">Transmembrane</keyword>
<dbReference type="AlphaFoldDB" id="A0A391PDF8"/>
<name>A0A391PDF8_9FIRM</name>
<comment type="caution">
    <text evidence="2">The sequence shown here is derived from an EMBL/GenBank/DDBJ whole genome shotgun (WGS) entry which is preliminary data.</text>
</comment>
<dbReference type="Proteomes" id="UP000265643">
    <property type="component" value="Unassembled WGS sequence"/>
</dbReference>
<accession>A0A391PDF8</accession>
<dbReference type="InterPro" id="IPR025945">
    <property type="entry name" value="DHHW"/>
</dbReference>
<gene>
    <name evidence="2" type="ORF">KGMB01110_23150</name>
</gene>
<sequence>MDSEKQERYEKYKKRRRRATGLAVALLLVVPMVVLPIASLIKPDVKFSAEENRILTQRPKLNPETLKSKSFMEDMESYTSDQFIFRDWWVSLKVRSDMLLGKREFNGVYLGKEKYLMQAMSEPNEKAVKENLAAISNLADKNSSLNVNVMIIPNAAYVLKDKLPKGAPVRDQSEDMKQIREELSGTVNCIDVTRTLKKHQDEQIYYKTDHHWTSKGACLAFEDAAESLGITDPVTNYDIYTVTTDFSGTLASRSGYHSGKDSIQVYAPKDGKTEYLVTDSDNKEQRATVYDRDALKEKDKYQVFFGGNHALVDITTANDTKNRLLVFKDSYANCFVPFLIPYYNEIVMVDPRYYYDNVDQLISSKGITDVLFLYNMDTFLTDNSISDVLASDSSDSSEE</sequence>
<keyword evidence="1" id="KW-0472">Membrane</keyword>